<sequence length="80" mass="8282">MTVSISNFHASTENMLAADQVASLVAQARVAAGYSVDDLAVTTGLVNDEIVEIENGSVSDPAKLKRIAAALRLPASAFHA</sequence>
<dbReference type="InterPro" id="IPR010982">
    <property type="entry name" value="Lambda_DNA-bd_dom_sf"/>
</dbReference>
<proteinExistence type="predicted"/>
<dbReference type="CDD" id="cd00093">
    <property type="entry name" value="HTH_XRE"/>
    <property type="match status" value="1"/>
</dbReference>
<gene>
    <name evidence="2" type="ORF">FHW37_104698</name>
</gene>
<dbReference type="PROSITE" id="PS50943">
    <property type="entry name" value="HTH_CROC1"/>
    <property type="match status" value="1"/>
</dbReference>
<evidence type="ECO:0000313" key="3">
    <source>
        <dbReference type="Proteomes" id="UP000320653"/>
    </source>
</evidence>
<dbReference type="EMBL" id="VIWP01000004">
    <property type="protein sequence ID" value="TWF53418.1"/>
    <property type="molecule type" value="Genomic_DNA"/>
</dbReference>
<feature type="domain" description="HTH cro/C1-type" evidence="1">
    <location>
        <begin position="25"/>
        <end position="78"/>
    </location>
</feature>
<dbReference type="Proteomes" id="UP000320653">
    <property type="component" value="Unassembled WGS sequence"/>
</dbReference>
<dbReference type="RefSeq" id="WP_145639223.1">
    <property type="nucleotide sequence ID" value="NZ_VIWP01000004.1"/>
</dbReference>
<keyword evidence="3" id="KW-1185">Reference proteome</keyword>
<reference evidence="2 3" key="1">
    <citation type="submission" date="2019-06" db="EMBL/GenBank/DDBJ databases">
        <title>Sorghum-associated microbial communities from plants grown in Nebraska, USA.</title>
        <authorList>
            <person name="Schachtman D."/>
        </authorList>
    </citation>
    <scope>NUCLEOTIDE SEQUENCE [LARGE SCALE GENOMIC DNA]</scope>
    <source>
        <strain evidence="2 3">1225</strain>
    </source>
</reference>
<dbReference type="InterPro" id="IPR001387">
    <property type="entry name" value="Cro/C1-type_HTH"/>
</dbReference>
<dbReference type="SMART" id="SM00530">
    <property type="entry name" value="HTH_XRE"/>
    <property type="match status" value="1"/>
</dbReference>
<comment type="caution">
    <text evidence="2">The sequence shown here is derived from an EMBL/GenBank/DDBJ whole genome shotgun (WGS) entry which is preliminary data.</text>
</comment>
<name>A0A561QSQ9_9HYPH</name>
<dbReference type="GO" id="GO:0003677">
    <property type="term" value="F:DNA binding"/>
    <property type="evidence" value="ECO:0007669"/>
    <property type="project" value="InterPro"/>
</dbReference>
<evidence type="ECO:0000313" key="2">
    <source>
        <dbReference type="EMBL" id="TWF53418.1"/>
    </source>
</evidence>
<dbReference type="Gene3D" id="1.10.260.40">
    <property type="entry name" value="lambda repressor-like DNA-binding domains"/>
    <property type="match status" value="1"/>
</dbReference>
<dbReference type="AlphaFoldDB" id="A0A561QSQ9"/>
<protein>
    <recommendedName>
        <fullName evidence="1">HTH cro/C1-type domain-containing protein</fullName>
    </recommendedName>
</protein>
<evidence type="ECO:0000259" key="1">
    <source>
        <dbReference type="PROSITE" id="PS50943"/>
    </source>
</evidence>
<accession>A0A561QSQ9</accession>
<dbReference type="OrthoDB" id="8116852at2"/>
<dbReference type="SUPFAM" id="SSF47413">
    <property type="entry name" value="lambda repressor-like DNA-binding domains"/>
    <property type="match status" value="1"/>
</dbReference>
<organism evidence="2 3">
    <name type="scientific">Neorhizobium alkalisoli</name>
    <dbReference type="NCBI Taxonomy" id="528178"/>
    <lineage>
        <taxon>Bacteria</taxon>
        <taxon>Pseudomonadati</taxon>
        <taxon>Pseudomonadota</taxon>
        <taxon>Alphaproteobacteria</taxon>
        <taxon>Hyphomicrobiales</taxon>
        <taxon>Rhizobiaceae</taxon>
        <taxon>Rhizobium/Agrobacterium group</taxon>
        <taxon>Neorhizobium</taxon>
    </lineage>
</organism>